<dbReference type="EMBL" id="JACEIK010002289">
    <property type="protein sequence ID" value="MCD9560242.1"/>
    <property type="molecule type" value="Genomic_DNA"/>
</dbReference>
<reference evidence="1 2" key="1">
    <citation type="journal article" date="2021" name="BMC Genomics">
        <title>Datura genome reveals duplications of psychoactive alkaloid biosynthetic genes and high mutation rate following tissue culture.</title>
        <authorList>
            <person name="Rajewski A."/>
            <person name="Carter-House D."/>
            <person name="Stajich J."/>
            <person name="Litt A."/>
        </authorList>
    </citation>
    <scope>NUCLEOTIDE SEQUENCE [LARGE SCALE GENOMIC DNA]</scope>
    <source>
        <strain evidence="1">AR-01</strain>
    </source>
</reference>
<comment type="caution">
    <text evidence="1">The sequence shown here is derived from an EMBL/GenBank/DDBJ whole genome shotgun (WGS) entry which is preliminary data.</text>
</comment>
<name>A0ABS8UMW6_DATST</name>
<proteinExistence type="predicted"/>
<evidence type="ECO:0000313" key="2">
    <source>
        <dbReference type="Proteomes" id="UP000823775"/>
    </source>
</evidence>
<evidence type="ECO:0000313" key="1">
    <source>
        <dbReference type="EMBL" id="MCD9560242.1"/>
    </source>
</evidence>
<accession>A0ABS8UMW6</accession>
<dbReference type="Proteomes" id="UP000823775">
    <property type="component" value="Unassembled WGS sequence"/>
</dbReference>
<sequence>MITLSVLIQHSGQWDENNRFEDYIMDEVVTNIDIDFYRFILLIATQLGVDISTNSSETQYEIDVDSLPMMIQNNMGLRVYFELKKQSGNFKDYPLCITWRPIDIHGGFPINEVETHYNTNCENSSIDTTPLLGYIDEPECKASNNEKSDTIDCVTDKIPAEGHILPLAYEIVDSENNAS</sequence>
<keyword evidence="2" id="KW-1185">Reference proteome</keyword>
<gene>
    <name evidence="1" type="ORF">HAX54_018746</name>
</gene>
<organism evidence="1 2">
    <name type="scientific">Datura stramonium</name>
    <name type="common">Jimsonweed</name>
    <name type="synonym">Common thornapple</name>
    <dbReference type="NCBI Taxonomy" id="4076"/>
    <lineage>
        <taxon>Eukaryota</taxon>
        <taxon>Viridiplantae</taxon>
        <taxon>Streptophyta</taxon>
        <taxon>Embryophyta</taxon>
        <taxon>Tracheophyta</taxon>
        <taxon>Spermatophyta</taxon>
        <taxon>Magnoliopsida</taxon>
        <taxon>eudicotyledons</taxon>
        <taxon>Gunneridae</taxon>
        <taxon>Pentapetalae</taxon>
        <taxon>asterids</taxon>
        <taxon>lamiids</taxon>
        <taxon>Solanales</taxon>
        <taxon>Solanaceae</taxon>
        <taxon>Solanoideae</taxon>
        <taxon>Datureae</taxon>
        <taxon>Datura</taxon>
    </lineage>
</organism>
<protein>
    <submittedName>
        <fullName evidence="1">Uncharacterized protein</fullName>
    </submittedName>
</protein>